<protein>
    <recommendedName>
        <fullName evidence="11 13">Cytochrome c oxidase subunit 6, mitochondrial</fullName>
    </recommendedName>
    <alternativeName>
        <fullName evidence="12 13">Cytochrome c oxidase polypeptide VI</fullName>
    </alternativeName>
</protein>
<evidence type="ECO:0000256" key="13">
    <source>
        <dbReference type="RuleBase" id="RU368103"/>
    </source>
</evidence>
<dbReference type="UniPathway" id="UPA00705"/>
<dbReference type="STRING" id="984486.A0A1E3QHQ7"/>
<reference evidence="15" key="1">
    <citation type="submission" date="2016-05" db="EMBL/GenBank/DDBJ databases">
        <title>Comparative genomics of biotechnologically important yeasts.</title>
        <authorList>
            <consortium name="DOE Joint Genome Institute"/>
            <person name="Riley R."/>
            <person name="Haridas S."/>
            <person name="Wolfe K.H."/>
            <person name="Lopes M.R."/>
            <person name="Hittinger C.T."/>
            <person name="Goker M."/>
            <person name="Salamov A."/>
            <person name="Wisecaver J."/>
            <person name="Long T.M."/>
            <person name="Aerts A.L."/>
            <person name="Barry K."/>
            <person name="Choi C."/>
            <person name="Clum A."/>
            <person name="Coughlan A.Y."/>
            <person name="Deshpande S."/>
            <person name="Douglass A.P."/>
            <person name="Hanson S.J."/>
            <person name="Klenk H.-P."/>
            <person name="Labutti K."/>
            <person name="Lapidus A."/>
            <person name="Lindquist E."/>
            <person name="Lipzen A."/>
            <person name="Meier-Kolthoff J.P."/>
            <person name="Ohm R.A."/>
            <person name="Otillar R.P."/>
            <person name="Pangilinan J."/>
            <person name="Peng Y."/>
            <person name="Rokas A."/>
            <person name="Rosa C.A."/>
            <person name="Scheuner C."/>
            <person name="Sibirny A.A."/>
            <person name="Slot J.C."/>
            <person name="Stielow J.B."/>
            <person name="Sun H."/>
            <person name="Kurtzman C.P."/>
            <person name="Blackwell M."/>
            <person name="Grigoriev I.V."/>
            <person name="Jeffries T.W."/>
        </authorList>
    </citation>
    <scope>NUCLEOTIDE SEQUENCE [LARGE SCALE GENOMIC DNA]</scope>
    <source>
        <strain evidence="15">NRRL Y-12698</strain>
    </source>
</reference>
<dbReference type="GO" id="GO:0046872">
    <property type="term" value="F:metal ion binding"/>
    <property type="evidence" value="ECO:0007669"/>
    <property type="project" value="UniProtKB-UniRule"/>
</dbReference>
<dbReference type="EMBL" id="KV454442">
    <property type="protein sequence ID" value="ODQ77226.1"/>
    <property type="molecule type" value="Genomic_DNA"/>
</dbReference>
<dbReference type="PANTHER" id="PTHR14200">
    <property type="entry name" value="CYTOCHROME C OXIDASE POLYPEPTIDE"/>
    <property type="match status" value="1"/>
</dbReference>
<evidence type="ECO:0000256" key="12">
    <source>
        <dbReference type="ARBA" id="ARBA00082700"/>
    </source>
</evidence>
<dbReference type="GeneID" id="30147920"/>
<evidence type="ECO:0000256" key="11">
    <source>
        <dbReference type="ARBA" id="ARBA00070174"/>
    </source>
</evidence>
<keyword evidence="8 13" id="KW-0408">Iron</keyword>
<dbReference type="Proteomes" id="UP000094336">
    <property type="component" value="Unassembled WGS sequence"/>
</dbReference>
<keyword evidence="7 13" id="KW-0809">Transit peptide</keyword>
<dbReference type="SUPFAM" id="SSF48479">
    <property type="entry name" value="Cytochrome c oxidase subunit E"/>
    <property type="match status" value="1"/>
</dbReference>
<evidence type="ECO:0000256" key="2">
    <source>
        <dbReference type="ARBA" id="ARBA00004673"/>
    </source>
</evidence>
<dbReference type="GO" id="GO:0005743">
    <property type="term" value="C:mitochondrial inner membrane"/>
    <property type="evidence" value="ECO:0007669"/>
    <property type="project" value="UniProtKB-SubCell"/>
</dbReference>
<keyword evidence="15" id="KW-1185">Reference proteome</keyword>
<dbReference type="OrthoDB" id="5778907at2759"/>
<keyword evidence="4 13" id="KW-0349">Heme</keyword>
<evidence type="ECO:0000256" key="9">
    <source>
        <dbReference type="ARBA" id="ARBA00023128"/>
    </source>
</evidence>
<comment type="function">
    <text evidence="13">Component of the cytochrome c oxidase, the last enzyme in the mitochondrial electron transport chain which drives oxidative phosphorylation. The respiratory chain contains 3 multisubunit complexes succinate dehydrogenase (complex II, CII), ubiquinol-cytochrome c oxidoreductase (cytochrome b-c1 complex, complex III, CIII) and cytochrome c oxidase (complex IV, CIV), that cooperate to transfer electrons derived from NADH and succinate to molecular oxygen, creating an electrochemical gradient over the inner membrane that drives transmembrane transport and the ATP synthase. Cytochrome c oxidase is the component of the respiratory chain that catalyzes the reduction of oxygen to water. Electrons originating from reduced cytochrome c in the intermembrane space (IMS) are transferred via the dinuclear copper A center (CU(A)) of subunit 2 and heme A of subunit 1 to the active site in subunit 1, a binuclear center (BNC) formed by heme A3 and copper B (CU(B)). The BNC reduces molecular oxygen to 2 water molecules using 4 electrons from cytochrome c in the IMS and 4 protons from the mitochondrial matrix.</text>
</comment>
<comment type="subcellular location">
    <subcellularLocation>
        <location evidence="1 13">Mitochondrion inner membrane</location>
        <topology evidence="1 13">Peripheral membrane protein</topology>
        <orientation evidence="1 13">Matrix side</orientation>
    </subcellularLocation>
</comment>
<evidence type="ECO:0000313" key="15">
    <source>
        <dbReference type="Proteomes" id="UP000094336"/>
    </source>
</evidence>
<evidence type="ECO:0000256" key="10">
    <source>
        <dbReference type="ARBA" id="ARBA00023136"/>
    </source>
</evidence>
<comment type="pathway">
    <text evidence="2 13">Energy metabolism; oxidative phosphorylation.</text>
</comment>
<evidence type="ECO:0000256" key="7">
    <source>
        <dbReference type="ARBA" id="ARBA00022946"/>
    </source>
</evidence>
<dbReference type="InterPro" id="IPR036545">
    <property type="entry name" value="Cyt_c_oxidase_su5A/6_sf"/>
</dbReference>
<organism evidence="14 15">
    <name type="scientific">Babjeviella inositovora NRRL Y-12698</name>
    <dbReference type="NCBI Taxonomy" id="984486"/>
    <lineage>
        <taxon>Eukaryota</taxon>
        <taxon>Fungi</taxon>
        <taxon>Dikarya</taxon>
        <taxon>Ascomycota</taxon>
        <taxon>Saccharomycotina</taxon>
        <taxon>Pichiomycetes</taxon>
        <taxon>Serinales incertae sedis</taxon>
        <taxon>Babjeviella</taxon>
    </lineage>
</organism>
<keyword evidence="6 13" id="KW-0999">Mitochondrion inner membrane</keyword>
<dbReference type="AlphaFoldDB" id="A0A1E3QHQ7"/>
<evidence type="ECO:0000256" key="6">
    <source>
        <dbReference type="ARBA" id="ARBA00022792"/>
    </source>
</evidence>
<dbReference type="InterPro" id="IPR003204">
    <property type="entry name" value="Cyt_c_oxidase_su5A/6"/>
</dbReference>
<dbReference type="FunFam" id="1.25.40.40:FF:000001">
    <property type="entry name" value="Cytochrome c oxidase subunit VI"/>
    <property type="match status" value="1"/>
</dbReference>
<gene>
    <name evidence="14" type="ORF">BABINDRAFT_163726</name>
</gene>
<evidence type="ECO:0000313" key="14">
    <source>
        <dbReference type="EMBL" id="ODQ77226.1"/>
    </source>
</evidence>
<sequence length="124" mass="14196">MAAPMIARPMAVRFYSAMMEDMEEHTAKFTKDLEEAYDMFEVCRVINNAFSHDLVPSPAVCETALRAARRINEYAVAVRVFEMIEAKVENSAQYEAYLDELKDIREELGIELKADLYPEGILSH</sequence>
<keyword evidence="5 13" id="KW-0479">Metal-binding</keyword>
<comment type="similarity">
    <text evidence="3 13">Belongs to the cytochrome c oxidase subunit 5A family.</text>
</comment>
<accession>A0A1E3QHQ7</accession>
<comment type="subunit">
    <text evidence="13">Component of the cytochrome c oxidase (complex IV, CIV), a multisubunit enzyme composed of a catalytic core of 3 subunits and several supernumerary subunits.</text>
</comment>
<evidence type="ECO:0000256" key="4">
    <source>
        <dbReference type="ARBA" id="ARBA00022617"/>
    </source>
</evidence>
<evidence type="ECO:0000256" key="5">
    <source>
        <dbReference type="ARBA" id="ARBA00022723"/>
    </source>
</evidence>
<keyword evidence="9 13" id="KW-0496">Mitochondrion</keyword>
<keyword evidence="10 13" id="KW-0472">Membrane</keyword>
<dbReference type="RefSeq" id="XP_018982554.1">
    <property type="nucleotide sequence ID" value="XM_019130067.1"/>
</dbReference>
<evidence type="ECO:0000256" key="1">
    <source>
        <dbReference type="ARBA" id="ARBA00004443"/>
    </source>
</evidence>
<dbReference type="Pfam" id="PF02284">
    <property type="entry name" value="COX5A"/>
    <property type="match status" value="1"/>
</dbReference>
<dbReference type="PANTHER" id="PTHR14200:SF11">
    <property type="entry name" value="CYTOCHROME C OXIDASE SUBUNIT 5A, MITOCHONDRIAL"/>
    <property type="match status" value="1"/>
</dbReference>
<dbReference type="GO" id="GO:0006123">
    <property type="term" value="P:mitochondrial electron transport, cytochrome c to oxygen"/>
    <property type="evidence" value="ECO:0007669"/>
    <property type="project" value="UniProtKB-UniRule"/>
</dbReference>
<evidence type="ECO:0000256" key="3">
    <source>
        <dbReference type="ARBA" id="ARBA00007972"/>
    </source>
</evidence>
<proteinExistence type="inferred from homology"/>
<dbReference type="Gene3D" id="1.25.40.40">
    <property type="entry name" value="Cytochrome c oxidase, subunit Va/VI"/>
    <property type="match status" value="1"/>
</dbReference>
<evidence type="ECO:0000256" key="8">
    <source>
        <dbReference type="ARBA" id="ARBA00023004"/>
    </source>
</evidence>
<name>A0A1E3QHQ7_9ASCO</name>
<dbReference type="GO" id="GO:0045277">
    <property type="term" value="C:respiratory chain complex IV"/>
    <property type="evidence" value="ECO:0007669"/>
    <property type="project" value="UniProtKB-UniRule"/>
</dbReference>